<dbReference type="AlphaFoldDB" id="A0A161THD2"/>
<dbReference type="GO" id="GO:0004180">
    <property type="term" value="F:carboxypeptidase activity"/>
    <property type="evidence" value="ECO:0007669"/>
    <property type="project" value="UniProtKB-KW"/>
</dbReference>
<keyword evidence="1" id="KW-0378">Hydrolase</keyword>
<reference evidence="1" key="1">
    <citation type="submission" date="2016-04" db="EMBL/GenBank/DDBJ databases">
        <authorList>
            <person name="Calderon-Fernandez G.M.Sr."/>
        </authorList>
    </citation>
    <scope>NUCLEOTIDE SEQUENCE</scope>
    <source>
        <strain evidence="1">Int1</strain>
        <tissue evidence="1">Integument</tissue>
    </source>
</reference>
<name>A0A161THD2_TRIIF</name>
<organism evidence="1">
    <name type="scientific">Triatoma infestans</name>
    <name type="common">Assassin bug</name>
    <dbReference type="NCBI Taxonomy" id="30076"/>
    <lineage>
        <taxon>Eukaryota</taxon>
        <taxon>Metazoa</taxon>
        <taxon>Ecdysozoa</taxon>
        <taxon>Arthropoda</taxon>
        <taxon>Hexapoda</taxon>
        <taxon>Insecta</taxon>
        <taxon>Pterygota</taxon>
        <taxon>Neoptera</taxon>
        <taxon>Paraneoptera</taxon>
        <taxon>Hemiptera</taxon>
        <taxon>Heteroptera</taxon>
        <taxon>Panheteroptera</taxon>
        <taxon>Cimicomorpha</taxon>
        <taxon>Reduviidae</taxon>
        <taxon>Triatominae</taxon>
        <taxon>Triatoma</taxon>
    </lineage>
</organism>
<accession>A0A161THD2</accession>
<sequence length="68" mass="8087">MAEKNIEHKIMIEDVQVAIDSENPPVLEEEDEFEGRKGHKMTWRSYHRIADIYGYLDYLAAKYPILYL</sequence>
<protein>
    <submittedName>
        <fullName evidence="1">Carboxypeptidase b-like protein</fullName>
    </submittedName>
</protein>
<reference evidence="1" key="2">
    <citation type="journal article" date="2017" name="J. Med. Entomol.">
        <title>Transcriptome Analysis of the Triatoma infestans (Hemiptera: Reduviidae) Integument.</title>
        <authorList>
            <person name="Calderon-Fernandez G.M."/>
            <person name="Moriconi D.E."/>
            <person name="Dulbecco A.B."/>
            <person name="Juarez M.P."/>
        </authorList>
    </citation>
    <scope>NUCLEOTIDE SEQUENCE</scope>
    <source>
        <strain evidence="1">Int1</strain>
        <tissue evidence="1">Integument</tissue>
    </source>
</reference>
<evidence type="ECO:0000313" key="1">
    <source>
        <dbReference type="EMBL" id="JAS02472.1"/>
    </source>
</evidence>
<dbReference type="EMBL" id="GEMB01000662">
    <property type="protein sequence ID" value="JAS02472.1"/>
    <property type="molecule type" value="Transcribed_RNA"/>
</dbReference>
<keyword evidence="1" id="KW-0645">Protease</keyword>
<proteinExistence type="predicted"/>
<keyword evidence="1" id="KW-0121">Carboxypeptidase</keyword>